<evidence type="ECO:0000313" key="2">
    <source>
        <dbReference type="Proteomes" id="UP000225740"/>
    </source>
</evidence>
<gene>
    <name evidence="1" type="ORF">CEE69_15985</name>
</gene>
<organism evidence="1 2">
    <name type="scientific">Rhodopirellula bahusiensis</name>
    <dbReference type="NCBI Taxonomy" id="2014065"/>
    <lineage>
        <taxon>Bacteria</taxon>
        <taxon>Pseudomonadati</taxon>
        <taxon>Planctomycetota</taxon>
        <taxon>Planctomycetia</taxon>
        <taxon>Pirellulales</taxon>
        <taxon>Pirellulaceae</taxon>
        <taxon>Rhodopirellula</taxon>
    </lineage>
</organism>
<dbReference type="AlphaFoldDB" id="A0A2G1W638"/>
<comment type="caution">
    <text evidence="1">The sequence shown here is derived from an EMBL/GenBank/DDBJ whole genome shotgun (WGS) entry which is preliminary data.</text>
</comment>
<reference evidence="1 2" key="1">
    <citation type="submission" date="2017-06" db="EMBL/GenBank/DDBJ databases">
        <title>Description of Rhodopirellula bahusiensis sp. nov.</title>
        <authorList>
            <person name="Kizina J."/>
            <person name="Harder J."/>
        </authorList>
    </citation>
    <scope>NUCLEOTIDE SEQUENCE [LARGE SCALE GENOMIC DNA]</scope>
    <source>
        <strain evidence="1 2">SWK21</strain>
    </source>
</reference>
<evidence type="ECO:0000313" key="1">
    <source>
        <dbReference type="EMBL" id="PHQ34497.1"/>
    </source>
</evidence>
<proteinExistence type="predicted"/>
<dbReference type="EMBL" id="NIZW01000011">
    <property type="protein sequence ID" value="PHQ34497.1"/>
    <property type="molecule type" value="Genomic_DNA"/>
</dbReference>
<accession>A0A2G1W638</accession>
<sequence>MIIRPKKSTSVECHSALLVSMMVLGLTWGCSIPNKGDGQVGGGGENFEGLVENHKAAVLEAVEEPRVQNPPAKTIRFDGRETVLGTAEVAPVSTAQFCSELQAFLDQQKLFSASRFVDAHVDVAEQAFWERCVDDSSAELISFISEQLSQGVPPAISLSRLQLTFKTEEAQAIAYHQSRTDFIAQLQSGNPSEEAAQQLRNIAQSLDHPLVMLDALRLLGLRELVNERFGWAESLLLQAAQIAEEHEDNERANRIWLMVAKTCLHSERQADAMNAWGKATQGRVNLHLEGSRRFDSQFWIRAIEQRPSETKWPSALPRAFAKFGRTTGCELSATSSPELVLWGAVGSAHYERLEFQAALLGFKKAESFATGDDVMWLRILQSKCLASLGQTAAAAALLSGPAASENVSVAIAAKAAMGSVKLQSGAFQQGIQILSSALNDSGETQWNGRSHAEADYSRIIHQACELVVFCWWRGREHCCPSFWR</sequence>
<name>A0A2G1W638_9BACT</name>
<keyword evidence="2" id="KW-1185">Reference proteome</keyword>
<protein>
    <submittedName>
        <fullName evidence="1">Uncharacterized protein</fullName>
    </submittedName>
</protein>
<dbReference type="Proteomes" id="UP000225740">
    <property type="component" value="Unassembled WGS sequence"/>
</dbReference>